<feature type="region of interest" description="Disordered" evidence="11">
    <location>
        <begin position="1164"/>
        <end position="1297"/>
    </location>
</feature>
<reference evidence="13 14" key="1">
    <citation type="journal article" date="2023" name="J. Hered.">
        <title>Chromosome-level genome of the wood stork (Mycteria americana) provides insight into avian chromosome evolution.</title>
        <authorList>
            <person name="Flamio R. Jr."/>
            <person name="Ramstad K.M."/>
        </authorList>
    </citation>
    <scope>NUCLEOTIDE SEQUENCE [LARGE SCALE GENOMIC DNA]</scope>
    <source>
        <strain evidence="13">JAX WOST 10</strain>
    </source>
</reference>
<feature type="compositionally biased region" description="Basic and acidic residues" evidence="11">
    <location>
        <begin position="1113"/>
        <end position="1125"/>
    </location>
</feature>
<sequence>MGREGAGVAAAPPERFSRVPVADGGQRSPQFVLRDICHIKEMIESVKIRRQCMLDFYSHYEHLCALQGSVPLKAVKANLTQGALDLIVDRIKAADWAPLLNAIRHNKTLTAIGIRSFHQQGLGESGVERYKTYFRRRIPAIRSKDLTGQLCKAVKGCLSISDVLKNLELQGLLLRERDLILLTKGLATASSLESVSLAHCPIGDGGLETICQSVKNSATIRYVNFTGCSLTWRGAEHIANVLKHQAMKRHGEAWAESLRYRRPDLDYMTGLRRITFNCNMLVGDRGASAFADCLGEDLWLKALDLQQCGISNEGARSLLDALQTNTTLVVLDIRKNPLIDHVMMKNIIERVLMNGNSANLETFLEKLRSQNSENKLVIRQRPSQHRFMKGRSCLTNVISFYDKVIHVVVKGKAVDVVYLDFIKPLTPFPTAFSWRNWLLMAWMGVLFTRVVVNGVKSSWRLVSSGVPQGSVSGPVLFNIFINDLDEEIECTLSEFADDTKLGGSVDVLEGRKALQRDLDRLDRWAEVNCMTCNRAKCWVLHLGHSNPMQRYRLGEGWLESCQAEKGLGVLVDRQLNMSQQCAQVAKKANGILACVRNSVAIRSMEVIVPLYSAVVRLHLKYCVQFWAPHYKRDILVLECVQRRAMKLVKGLEQNSYEERLTELGLFSLEKQRLRGGLVALYNYLKGGCSEVGVGLFSQVTSGRMRGNGLKLCQGRLRLDYKWLTSPSSKDALKTRPKKRTIVLGSGRKGKATIRIGLTSKKSVSPGKKNTSVKDSYSPKPLPPGTKGFLPWRTAERAKRCRGGPVDSTEELPVKIQTGIPVKVTVESASASETEDTEDLDDVIHHPDLAKSLDKINVAKYQQLQFNKKCKVLYLGKNNPMPQYMLRADLLKSSAAEEALGVMVDTKLNTSQQFALVAKKVNGILDYIKEELLVRPYLEYCVQFWTPQYKRDVGILERVQQGATRMVKGLEHLSCKERLRAGTGSGEEKAQKLIDKLELEECMEKLKEEQRARVKAEERIMELEIENARLRNLNISLSEVLHAQSVTNMILEDEGVLGSIENSFQKFHAFLDLLKDAGLGQLAVLAGIDQSDFGLLGHPQMNSTLTKPANMLKEKSFEEERQEHTWNSKNRAGDIQVSLPGTFQSQMVVNNSFPALREIQELQTAGQQYQPGSQKESEAQTINQNKEDKPRNNTPTLSERRVKQNEHTKGHYSARQLVTSLHSFSDSSVHIKSNGSRTASGTSGEKSKNCSSKKYIPRANEMAIPNDGARGDQSRLQTVNHSGTDTVGSGSEIPESIQ</sequence>
<keyword evidence="10" id="KW-0175">Coiled coil</keyword>
<evidence type="ECO:0000256" key="8">
    <source>
        <dbReference type="ARBA" id="ARBA00061070"/>
    </source>
</evidence>
<proteinExistence type="inferred from homology"/>
<dbReference type="Gene3D" id="3.80.10.10">
    <property type="entry name" value="Ribonuclease Inhibitor"/>
    <property type="match status" value="2"/>
</dbReference>
<evidence type="ECO:0000313" key="14">
    <source>
        <dbReference type="Proteomes" id="UP001333110"/>
    </source>
</evidence>
<dbReference type="GO" id="GO:0005813">
    <property type="term" value="C:centrosome"/>
    <property type="evidence" value="ECO:0007669"/>
    <property type="project" value="TreeGrafter"/>
</dbReference>
<evidence type="ECO:0000256" key="7">
    <source>
        <dbReference type="ARBA" id="ARBA00023273"/>
    </source>
</evidence>
<dbReference type="GO" id="GO:0030317">
    <property type="term" value="P:flagellated sperm motility"/>
    <property type="evidence" value="ECO:0007669"/>
    <property type="project" value="UniProtKB-ARBA"/>
</dbReference>
<evidence type="ECO:0000256" key="10">
    <source>
        <dbReference type="SAM" id="Coils"/>
    </source>
</evidence>
<keyword evidence="14" id="KW-1185">Reference proteome</keyword>
<feature type="non-terminal residue" evidence="13">
    <location>
        <position position="1297"/>
    </location>
</feature>
<protein>
    <recommendedName>
        <fullName evidence="9">Centrosomal protein of 78 kDa</fullName>
    </recommendedName>
</protein>
<keyword evidence="4" id="KW-0970">Cilium biogenesis/degradation</keyword>
<evidence type="ECO:0000256" key="2">
    <source>
        <dbReference type="ARBA" id="ARBA00004120"/>
    </source>
</evidence>
<feature type="compositionally biased region" description="Basic and acidic residues" evidence="11">
    <location>
        <begin position="1197"/>
        <end position="1208"/>
    </location>
</feature>
<evidence type="ECO:0000256" key="5">
    <source>
        <dbReference type="ARBA" id="ARBA00023069"/>
    </source>
</evidence>
<dbReference type="GO" id="GO:0044782">
    <property type="term" value="P:cilium organization"/>
    <property type="evidence" value="ECO:0007669"/>
    <property type="project" value="TreeGrafter"/>
</dbReference>
<name>A0AAN7RSZ4_MYCAM</name>
<dbReference type="Pfam" id="PF00078">
    <property type="entry name" value="RVT_1"/>
    <property type="match status" value="1"/>
</dbReference>
<evidence type="ECO:0000256" key="11">
    <source>
        <dbReference type="SAM" id="MobiDB-lite"/>
    </source>
</evidence>
<comment type="subcellular location">
    <subcellularLocation>
        <location evidence="2">Cytoplasm</location>
        <location evidence="2">Cytoskeleton</location>
        <location evidence="2">Cilium basal body</location>
    </subcellularLocation>
    <subcellularLocation>
        <location evidence="1">Cytoplasm</location>
        <location evidence="1">Cytoskeleton</location>
        <location evidence="1">Microtubule organizing center</location>
        <location evidence="1">Centrosome</location>
        <location evidence="1">Centriole</location>
    </subcellularLocation>
</comment>
<dbReference type="EMBL" id="JAUNZN010000009">
    <property type="protein sequence ID" value="KAK4815912.1"/>
    <property type="molecule type" value="Genomic_DNA"/>
</dbReference>
<accession>A0AAN7RSZ4</accession>
<dbReference type="SMART" id="SM00368">
    <property type="entry name" value="LRR_RI"/>
    <property type="match status" value="4"/>
</dbReference>
<feature type="region of interest" description="Disordered" evidence="11">
    <location>
        <begin position="757"/>
        <end position="788"/>
    </location>
</feature>
<evidence type="ECO:0000259" key="12">
    <source>
        <dbReference type="Pfam" id="PF00078"/>
    </source>
</evidence>
<dbReference type="InterPro" id="IPR026212">
    <property type="entry name" value="Cep78"/>
</dbReference>
<dbReference type="InterPro" id="IPR032675">
    <property type="entry name" value="LRR_dom_sf"/>
</dbReference>
<dbReference type="SUPFAM" id="SSF52047">
    <property type="entry name" value="RNI-like"/>
    <property type="match status" value="1"/>
</dbReference>
<dbReference type="InterPro" id="IPR000477">
    <property type="entry name" value="RT_dom"/>
</dbReference>
<dbReference type="PRINTS" id="PR02062">
    <property type="entry name" value="CENTROSOME78"/>
</dbReference>
<dbReference type="Pfam" id="PF13516">
    <property type="entry name" value="LRR_6"/>
    <property type="match status" value="2"/>
</dbReference>
<feature type="compositionally biased region" description="Polar residues" evidence="11">
    <location>
        <begin position="1215"/>
        <end position="1251"/>
    </location>
</feature>
<feature type="compositionally biased region" description="Polar residues" evidence="11">
    <location>
        <begin position="1273"/>
        <end position="1288"/>
    </location>
</feature>
<evidence type="ECO:0000256" key="9">
    <source>
        <dbReference type="ARBA" id="ARBA00069623"/>
    </source>
</evidence>
<evidence type="ECO:0000256" key="4">
    <source>
        <dbReference type="ARBA" id="ARBA00022794"/>
    </source>
</evidence>
<dbReference type="PANTHER" id="PTHR24110">
    <property type="entry name" value="CENTROSOMAL PROTEIN OF 78 KDA"/>
    <property type="match status" value="1"/>
</dbReference>
<dbReference type="FunFam" id="3.80.10.10:FF:000057">
    <property type="entry name" value="Centrosomal protein of 78 kDa"/>
    <property type="match status" value="1"/>
</dbReference>
<dbReference type="Proteomes" id="UP001333110">
    <property type="component" value="Unassembled WGS sequence"/>
</dbReference>
<dbReference type="InterPro" id="IPR001611">
    <property type="entry name" value="Leu-rich_rpt"/>
</dbReference>
<feature type="compositionally biased region" description="Polar residues" evidence="11">
    <location>
        <begin position="759"/>
        <end position="774"/>
    </location>
</feature>
<keyword evidence="5" id="KW-0969">Cilium</keyword>
<keyword evidence="7" id="KW-0966">Cell projection</keyword>
<dbReference type="GO" id="GO:0036064">
    <property type="term" value="C:ciliary basal body"/>
    <property type="evidence" value="ECO:0007669"/>
    <property type="project" value="TreeGrafter"/>
</dbReference>
<organism evidence="13 14">
    <name type="scientific">Mycteria americana</name>
    <name type="common">Wood stork</name>
    <dbReference type="NCBI Taxonomy" id="33587"/>
    <lineage>
        <taxon>Eukaryota</taxon>
        <taxon>Metazoa</taxon>
        <taxon>Chordata</taxon>
        <taxon>Craniata</taxon>
        <taxon>Vertebrata</taxon>
        <taxon>Euteleostomi</taxon>
        <taxon>Archelosauria</taxon>
        <taxon>Archosauria</taxon>
        <taxon>Dinosauria</taxon>
        <taxon>Saurischia</taxon>
        <taxon>Theropoda</taxon>
        <taxon>Coelurosauria</taxon>
        <taxon>Aves</taxon>
        <taxon>Neognathae</taxon>
        <taxon>Neoaves</taxon>
        <taxon>Aequornithes</taxon>
        <taxon>Ciconiiformes</taxon>
        <taxon>Ciconiidae</taxon>
        <taxon>Mycteria</taxon>
    </lineage>
</organism>
<feature type="compositionally biased region" description="Polar residues" evidence="11">
    <location>
        <begin position="1164"/>
        <end position="1183"/>
    </location>
</feature>
<feature type="domain" description="Reverse transcriptase" evidence="12">
    <location>
        <begin position="376"/>
        <end position="541"/>
    </location>
</feature>
<dbReference type="GO" id="GO:0005814">
    <property type="term" value="C:centriole"/>
    <property type="evidence" value="ECO:0007669"/>
    <property type="project" value="UniProtKB-SubCell"/>
</dbReference>
<comment type="similarity">
    <text evidence="8">Belongs to the CEP78 family.</text>
</comment>
<comment type="caution">
    <text evidence="13">The sequence shown here is derived from an EMBL/GenBank/DDBJ whole genome shotgun (WGS) entry which is preliminary data.</text>
</comment>
<dbReference type="PANTHER" id="PTHR24110:SF3">
    <property type="entry name" value="CENTROSOMAL PROTEIN OF 78 KDA"/>
    <property type="match status" value="1"/>
</dbReference>
<evidence type="ECO:0000313" key="13">
    <source>
        <dbReference type="EMBL" id="KAK4815912.1"/>
    </source>
</evidence>
<evidence type="ECO:0000256" key="3">
    <source>
        <dbReference type="ARBA" id="ARBA00022490"/>
    </source>
</evidence>
<evidence type="ECO:0000256" key="1">
    <source>
        <dbReference type="ARBA" id="ARBA00004114"/>
    </source>
</evidence>
<evidence type="ECO:0000256" key="6">
    <source>
        <dbReference type="ARBA" id="ARBA00023212"/>
    </source>
</evidence>
<gene>
    <name evidence="13" type="ORF">QYF61_010152</name>
</gene>
<keyword evidence="6" id="KW-0206">Cytoskeleton</keyword>
<feature type="coiled-coil region" evidence="10">
    <location>
        <begin position="988"/>
        <end position="1039"/>
    </location>
</feature>
<feature type="region of interest" description="Disordered" evidence="11">
    <location>
        <begin position="1113"/>
        <end position="1132"/>
    </location>
</feature>
<dbReference type="FunFam" id="3.80.10.10:FF:000070">
    <property type="entry name" value="Centrosomal protein of 78 kDa"/>
    <property type="match status" value="1"/>
</dbReference>
<keyword evidence="3" id="KW-0963">Cytoplasm</keyword>